<comment type="caution">
    <text evidence="3">The sequence shown here is derived from an EMBL/GenBank/DDBJ whole genome shotgun (WGS) entry which is preliminary data.</text>
</comment>
<reference evidence="3 4" key="1">
    <citation type="submission" date="2021-01" db="EMBL/GenBank/DDBJ databases">
        <title>Streptomyces acididurans sp. nov., isolated from a peat swamp forest soil.</title>
        <authorList>
            <person name="Chantavorakit T."/>
            <person name="Duangmal K."/>
        </authorList>
    </citation>
    <scope>NUCLEOTIDE SEQUENCE [LARGE SCALE GENOMIC DNA]</scope>
    <source>
        <strain evidence="3 4">KK5PA1</strain>
    </source>
</reference>
<evidence type="ECO:0000313" key="4">
    <source>
        <dbReference type="Proteomes" id="UP000749040"/>
    </source>
</evidence>
<feature type="domain" description="HTH cro/C1-type" evidence="2">
    <location>
        <begin position="8"/>
        <end position="62"/>
    </location>
</feature>
<name>A0ABS2TTQ8_9ACTN</name>
<evidence type="ECO:0000313" key="3">
    <source>
        <dbReference type="EMBL" id="MBM9506724.1"/>
    </source>
</evidence>
<keyword evidence="4" id="KW-1185">Reference proteome</keyword>
<feature type="compositionally biased region" description="Basic and acidic residues" evidence="1">
    <location>
        <begin position="74"/>
        <end position="92"/>
    </location>
</feature>
<gene>
    <name evidence="3" type="ORF">ITX44_19620</name>
</gene>
<evidence type="ECO:0000259" key="2">
    <source>
        <dbReference type="PROSITE" id="PS50943"/>
    </source>
</evidence>
<protein>
    <submittedName>
        <fullName evidence="3">Helix-turn-helix domain-containing protein</fullName>
    </submittedName>
</protein>
<dbReference type="CDD" id="cd00093">
    <property type="entry name" value="HTH_XRE"/>
    <property type="match status" value="1"/>
</dbReference>
<dbReference type="PROSITE" id="PS50943">
    <property type="entry name" value="HTH_CROC1"/>
    <property type="match status" value="1"/>
</dbReference>
<dbReference type="SUPFAM" id="SSF47413">
    <property type="entry name" value="lambda repressor-like DNA-binding domains"/>
    <property type="match status" value="1"/>
</dbReference>
<organism evidence="3 4">
    <name type="scientific">Actinacidiphila acididurans</name>
    <dbReference type="NCBI Taxonomy" id="2784346"/>
    <lineage>
        <taxon>Bacteria</taxon>
        <taxon>Bacillati</taxon>
        <taxon>Actinomycetota</taxon>
        <taxon>Actinomycetes</taxon>
        <taxon>Kitasatosporales</taxon>
        <taxon>Streptomycetaceae</taxon>
        <taxon>Actinacidiphila</taxon>
    </lineage>
</organism>
<dbReference type="InterPro" id="IPR010982">
    <property type="entry name" value="Lambda_DNA-bd_dom_sf"/>
</dbReference>
<proteinExistence type="predicted"/>
<dbReference type="SMART" id="SM00530">
    <property type="entry name" value="HTH_XRE"/>
    <property type="match status" value="1"/>
</dbReference>
<dbReference type="Pfam" id="PF13560">
    <property type="entry name" value="HTH_31"/>
    <property type="match status" value="1"/>
</dbReference>
<dbReference type="Proteomes" id="UP000749040">
    <property type="component" value="Unassembled WGS sequence"/>
</dbReference>
<dbReference type="InterPro" id="IPR001387">
    <property type="entry name" value="Cro/C1-type_HTH"/>
</dbReference>
<accession>A0ABS2TTQ8</accession>
<dbReference type="RefSeq" id="WP_205358597.1">
    <property type="nucleotide sequence ID" value="NZ_JADKYB010000010.1"/>
</dbReference>
<dbReference type="Gene3D" id="1.10.260.40">
    <property type="entry name" value="lambda repressor-like DNA-binding domains"/>
    <property type="match status" value="1"/>
</dbReference>
<evidence type="ECO:0000256" key="1">
    <source>
        <dbReference type="SAM" id="MobiDB-lite"/>
    </source>
</evidence>
<dbReference type="EMBL" id="JADKYB010000010">
    <property type="protein sequence ID" value="MBM9506724.1"/>
    <property type="molecule type" value="Genomic_DNA"/>
</dbReference>
<sequence length="180" mass="19575">MTLNGTAIRALRHGQRLSLRRLARLAQTSPSQLSRIERGRAGAGDDLTLRLAEALAVPVVDITRGEVVAMKERRPVDAAKDSRPHEGVREQRPASAATETGSRAVPYPGTPEGSFFHYTPEEAATFLPWSALQLKRKAYAREVPFNGGGARVTFTGRNICEISEMTAVRPLAETVQARSA</sequence>
<feature type="region of interest" description="Disordered" evidence="1">
    <location>
        <begin position="74"/>
        <end position="107"/>
    </location>
</feature>